<dbReference type="RefSeq" id="WP_087213886.1">
    <property type="nucleotide sequence ID" value="NZ_JBQKEI010000006.1"/>
</dbReference>
<feature type="transmembrane region" description="Helical" evidence="1">
    <location>
        <begin position="12"/>
        <end position="31"/>
    </location>
</feature>
<dbReference type="PIRSF" id="PIRSF019083">
    <property type="entry name" value="UCP019083_VanZ"/>
    <property type="match status" value="1"/>
</dbReference>
<sequence>MFKQSRKNGNFYLVITLIMMAILFYSSSQTYEQQSQISLLTKLLKDEPLRDWLSKISFDYAGSTVSIAHSGYFHFVEFFIRKAAHFTTYFILGGSLFLGLSAKLNLAWLCAPVSVFAALGYAASDEFHQMLTGGRTPLFQDVMLDGAGALCAVVIVLLFRAWKKR</sequence>
<feature type="transmembrane region" description="Helical" evidence="1">
    <location>
        <begin position="79"/>
        <end position="99"/>
    </location>
</feature>
<feature type="transmembrane region" description="Helical" evidence="1">
    <location>
        <begin position="143"/>
        <end position="162"/>
    </location>
</feature>
<dbReference type="InterPro" id="IPR006976">
    <property type="entry name" value="VanZ-like"/>
</dbReference>
<name>A0A1Y4R159_9ENTE</name>
<gene>
    <name evidence="3" type="ORF">B5E88_02395</name>
</gene>
<feature type="transmembrane region" description="Helical" evidence="1">
    <location>
        <begin position="106"/>
        <end position="123"/>
    </location>
</feature>
<dbReference type="AlphaFoldDB" id="A0A1Y4R159"/>
<feature type="domain" description="VanZ-like" evidence="2">
    <location>
        <begin position="13"/>
        <end position="160"/>
    </location>
</feature>
<keyword evidence="1" id="KW-0812">Transmembrane</keyword>
<evidence type="ECO:0000313" key="3">
    <source>
        <dbReference type="EMBL" id="OUQ11326.1"/>
    </source>
</evidence>
<accession>A0A1Y4R159</accession>
<protein>
    <recommendedName>
        <fullName evidence="2">VanZ-like domain-containing protein</fullName>
    </recommendedName>
</protein>
<proteinExistence type="predicted"/>
<dbReference type="Proteomes" id="UP000196074">
    <property type="component" value="Unassembled WGS sequence"/>
</dbReference>
<dbReference type="NCBIfam" id="NF037970">
    <property type="entry name" value="vanZ_1"/>
    <property type="match status" value="1"/>
</dbReference>
<evidence type="ECO:0000256" key="1">
    <source>
        <dbReference type="SAM" id="Phobius"/>
    </source>
</evidence>
<keyword evidence="1" id="KW-0472">Membrane</keyword>
<comment type="caution">
    <text evidence="3">The sequence shown here is derived from an EMBL/GenBank/DDBJ whole genome shotgun (WGS) entry which is preliminary data.</text>
</comment>
<dbReference type="InterPro" id="IPR016747">
    <property type="entry name" value="Phosphotransbutyrylase"/>
</dbReference>
<dbReference type="Pfam" id="PF04892">
    <property type="entry name" value="VanZ"/>
    <property type="match status" value="1"/>
</dbReference>
<evidence type="ECO:0000313" key="4">
    <source>
        <dbReference type="Proteomes" id="UP000196074"/>
    </source>
</evidence>
<keyword evidence="1" id="KW-1133">Transmembrane helix</keyword>
<dbReference type="EMBL" id="NFLC01000003">
    <property type="protein sequence ID" value="OUQ11326.1"/>
    <property type="molecule type" value="Genomic_DNA"/>
</dbReference>
<evidence type="ECO:0000259" key="2">
    <source>
        <dbReference type="Pfam" id="PF04892"/>
    </source>
</evidence>
<reference evidence="4" key="1">
    <citation type="submission" date="2017-04" db="EMBL/GenBank/DDBJ databases">
        <title>Function of individual gut microbiota members based on whole genome sequencing of pure cultures obtained from chicken caecum.</title>
        <authorList>
            <person name="Medvecky M."/>
            <person name="Cejkova D."/>
            <person name="Polansky O."/>
            <person name="Karasova D."/>
            <person name="Kubasova T."/>
            <person name="Cizek A."/>
            <person name="Rychlik I."/>
        </authorList>
    </citation>
    <scope>NUCLEOTIDE SEQUENCE [LARGE SCALE GENOMIC DNA]</scope>
    <source>
        <strain evidence="4">An144</strain>
    </source>
</reference>
<organism evidence="3 4">
    <name type="scientific">Enterococcus cecorum</name>
    <dbReference type="NCBI Taxonomy" id="44008"/>
    <lineage>
        <taxon>Bacteria</taxon>
        <taxon>Bacillati</taxon>
        <taxon>Bacillota</taxon>
        <taxon>Bacilli</taxon>
        <taxon>Lactobacillales</taxon>
        <taxon>Enterococcaceae</taxon>
        <taxon>Enterococcus</taxon>
    </lineage>
</organism>